<gene>
    <name evidence="1" type="ORF">PanWU01x14_323660</name>
</gene>
<name>A0A2P5AKF3_PARAD</name>
<sequence length="109" mass="12297">MAFDEEKGKRGALDPVELKMARIQEFWTSAVQVSNLNWVEGKEWLRDTALFVKEIGALEETNAQSTESTEAECGRYTSLCSGKISNLIGGQDRQLLHVFLLVRMFVNKS</sequence>
<protein>
    <submittedName>
        <fullName evidence="1">Uncharacterized protein</fullName>
    </submittedName>
</protein>
<proteinExistence type="predicted"/>
<comment type="caution">
    <text evidence="1">The sequence shown here is derived from an EMBL/GenBank/DDBJ whole genome shotgun (WGS) entry which is preliminary data.</text>
</comment>
<organism evidence="1 2">
    <name type="scientific">Parasponia andersonii</name>
    <name type="common">Sponia andersonii</name>
    <dbReference type="NCBI Taxonomy" id="3476"/>
    <lineage>
        <taxon>Eukaryota</taxon>
        <taxon>Viridiplantae</taxon>
        <taxon>Streptophyta</taxon>
        <taxon>Embryophyta</taxon>
        <taxon>Tracheophyta</taxon>
        <taxon>Spermatophyta</taxon>
        <taxon>Magnoliopsida</taxon>
        <taxon>eudicotyledons</taxon>
        <taxon>Gunneridae</taxon>
        <taxon>Pentapetalae</taxon>
        <taxon>rosids</taxon>
        <taxon>fabids</taxon>
        <taxon>Rosales</taxon>
        <taxon>Cannabaceae</taxon>
        <taxon>Parasponia</taxon>
    </lineage>
</organism>
<dbReference type="EMBL" id="JXTB01000545">
    <property type="protein sequence ID" value="PON37028.1"/>
    <property type="molecule type" value="Genomic_DNA"/>
</dbReference>
<accession>A0A2P5AKF3</accession>
<dbReference type="AlphaFoldDB" id="A0A2P5AKF3"/>
<evidence type="ECO:0000313" key="2">
    <source>
        <dbReference type="Proteomes" id="UP000237105"/>
    </source>
</evidence>
<keyword evidence="2" id="KW-1185">Reference proteome</keyword>
<reference evidence="2" key="1">
    <citation type="submission" date="2016-06" db="EMBL/GenBank/DDBJ databases">
        <title>Parallel loss of symbiosis genes in relatives of nitrogen-fixing non-legume Parasponia.</title>
        <authorList>
            <person name="Van Velzen R."/>
            <person name="Holmer R."/>
            <person name="Bu F."/>
            <person name="Rutten L."/>
            <person name="Van Zeijl A."/>
            <person name="Liu W."/>
            <person name="Santuari L."/>
            <person name="Cao Q."/>
            <person name="Sharma T."/>
            <person name="Shen D."/>
            <person name="Roswanjaya Y."/>
            <person name="Wardhani T."/>
            <person name="Kalhor M.S."/>
            <person name="Jansen J."/>
            <person name="Van den Hoogen J."/>
            <person name="Gungor B."/>
            <person name="Hartog M."/>
            <person name="Hontelez J."/>
            <person name="Verver J."/>
            <person name="Yang W.-C."/>
            <person name="Schijlen E."/>
            <person name="Repin R."/>
            <person name="Schilthuizen M."/>
            <person name="Schranz E."/>
            <person name="Heidstra R."/>
            <person name="Miyata K."/>
            <person name="Fedorova E."/>
            <person name="Kohlen W."/>
            <person name="Bisseling T."/>
            <person name="Smit S."/>
            <person name="Geurts R."/>
        </authorList>
    </citation>
    <scope>NUCLEOTIDE SEQUENCE [LARGE SCALE GENOMIC DNA]</scope>
    <source>
        <strain evidence="2">cv. WU1-14</strain>
    </source>
</reference>
<evidence type="ECO:0000313" key="1">
    <source>
        <dbReference type="EMBL" id="PON37028.1"/>
    </source>
</evidence>
<dbReference type="Proteomes" id="UP000237105">
    <property type="component" value="Unassembled WGS sequence"/>
</dbReference>